<sequence length="46" mass="5179">MNPPIKPAPLQFPHKISLFPLQSQHSPPALNCPLKWSTELTPEPLH</sequence>
<accession>A0A2P2LBL3</accession>
<reference evidence="1" key="1">
    <citation type="submission" date="2018-02" db="EMBL/GenBank/DDBJ databases">
        <title>Rhizophora mucronata_Transcriptome.</title>
        <authorList>
            <person name="Meera S.P."/>
            <person name="Sreeshan A."/>
            <person name="Augustine A."/>
        </authorList>
    </citation>
    <scope>NUCLEOTIDE SEQUENCE</scope>
    <source>
        <tissue evidence="1">Leaf</tissue>
    </source>
</reference>
<proteinExistence type="predicted"/>
<evidence type="ECO:0000313" key="1">
    <source>
        <dbReference type="EMBL" id="MBX15365.1"/>
    </source>
</evidence>
<dbReference type="AlphaFoldDB" id="A0A2P2LBL3"/>
<organism evidence="1">
    <name type="scientific">Rhizophora mucronata</name>
    <name type="common">Asiatic mangrove</name>
    <dbReference type="NCBI Taxonomy" id="61149"/>
    <lineage>
        <taxon>Eukaryota</taxon>
        <taxon>Viridiplantae</taxon>
        <taxon>Streptophyta</taxon>
        <taxon>Embryophyta</taxon>
        <taxon>Tracheophyta</taxon>
        <taxon>Spermatophyta</taxon>
        <taxon>Magnoliopsida</taxon>
        <taxon>eudicotyledons</taxon>
        <taxon>Gunneridae</taxon>
        <taxon>Pentapetalae</taxon>
        <taxon>rosids</taxon>
        <taxon>fabids</taxon>
        <taxon>Malpighiales</taxon>
        <taxon>Rhizophoraceae</taxon>
        <taxon>Rhizophora</taxon>
    </lineage>
</organism>
<dbReference type="EMBL" id="GGEC01034881">
    <property type="protein sequence ID" value="MBX15365.1"/>
    <property type="molecule type" value="Transcribed_RNA"/>
</dbReference>
<protein>
    <submittedName>
        <fullName evidence="1">Uncharacterized protein LOC100808293 isoform X1</fullName>
    </submittedName>
</protein>
<name>A0A2P2LBL3_RHIMU</name>